<dbReference type="Pfam" id="PF05658">
    <property type="entry name" value="YadA_head"/>
    <property type="match status" value="9"/>
</dbReference>
<sequence>MNRIFKVLWNAATGTFVVTSETAKSRGKKSGRRKLAVSALIGLSSIMISADALAKAGNDTGAGVTPTGTQTGGTGWIAIGTDATANTYTNVDGASAAMGYKASAMGKWSTAIGSYSDSSGDSSLALGVKAASAGNRAIAMGASSSAAGNFAMAMGVLSTASGENSVALGYKATASGSTAVALGYQTTASGDDSAAFGNGAQAIGTNSVALGTGSTALEDNSVAVGNSTTQRQITYVAKGDINANSTDAVTGAQIYSLSQSVADRLGGGASVNSDGTVNAPLYKVGTGIYNNVGSALSALNSSITNTDASVAGLADDALLWDSSTSAFSANHSGSDSKITNLAAGTLAADSTDAVNGSQLFDTNEKVDQNTADITTNTDSINQNTTDIAANTASINQNTTDIATNTTNINSLSNSVTTLTDDALLWDGSASAFSANHSGSDSKITNLAAGTLAADSTDAVNGSQLFATNENVSQNTTDIAANTDSINQNTTDIATNTTNINSLSNSVTTLTDDALLWDGSASAFSAKHNGSDSKITNLAAGTLAADSTDAVNGSQLFATNENVSQNTTDITANTDSINQNTTDIATNTTSINNLSNSVTTLTDDALLWDAASGAFNANRNGNASKIINVAAGDLSEDSTDAVNGSQLYETNQKVDQNTSAIADINTSITNLSSDNLSWNETTSSFSASHGSSTTNKITNVAAGELSEGSTDAVNGSQLFETNEKVDQNTTDIAANTTNITQNSTAIENLNTSVSDINTSITGLTDNALLWDEDIGAFSANHGGSISKITNVAAGALSEDSTDAVNGSQLYETNQKVDQNTSAIADINTSITNLGTDALSWDDEEGAFSASHGTSGTNKITNVAAGEIASDSTDAVNGSQLYETNMLISQYNESISQLAGDTSETYITENGTGVKYIRTNDNGLEGQDAYATGNGATAVGYNAVASGASSLALGENSSSSIDGSIALGSGSTSNRAISSGIRATSVTSDGVVIGYNTTDRELLGALSLGTDGVSYRQITNVADGSEAQDAVTVRQLQNAIGAVATTPTKYYHANSTEEDSLAVGTDSLAMGAKTIVNADAGIGIGLNTLVMADAINGIAIGSNARANHANSIAMGNGSQTTRGAQTDYTAYNMDTPQNSVGEFSVGSEDGQRQITNVAAGSADTDAVNVSQLKVTDSRVAANTESINNLNTQVSSLDTRVTNIENGIGDIVTTGSTKYFKTNTDGVDANAQGADSVAIGSGSIAAAENSVALGTNSVADEANTVSVGSSTQQRRITNVAAGVNNTDAVNVAQLKASEAGSVRYETNADGSVNYSVLNLGDGSGGTTRIGNVSAAVNDTDAVNYAQLKRSVEEANTYTDQKMGEMNSKIKGVENKMSGGIASAMAMAGLPQAYAPGANMTSIAGGTFNGESAVAIGVSMVSESGGWVYKLQGTSNSQGDYSAAIGAGFQW</sequence>
<dbReference type="GO" id="GO:0015031">
    <property type="term" value="P:protein transport"/>
    <property type="evidence" value="ECO:0007669"/>
    <property type="project" value="UniProtKB-KW"/>
</dbReference>
<dbReference type="Pfam" id="PF13018">
    <property type="entry name" value="ESPR"/>
    <property type="match status" value="1"/>
</dbReference>
<keyword evidence="5" id="KW-1134">Transmembrane beta strand</keyword>
<dbReference type="Pfam" id="PF03895">
    <property type="entry name" value="YadA_anchor"/>
    <property type="match status" value="1"/>
</dbReference>
<dbReference type="Gene3D" id="2.60.40.4050">
    <property type="match status" value="2"/>
</dbReference>
<feature type="domain" description="Trimeric autotransporter adhesin YadA-like stalk" evidence="13">
    <location>
        <begin position="1325"/>
        <end position="1362"/>
    </location>
</feature>
<dbReference type="SUPFAM" id="SSF54523">
    <property type="entry name" value="Pili subunits"/>
    <property type="match status" value="1"/>
</dbReference>
<dbReference type="EMBL" id="AAKKOC010000006">
    <property type="protein sequence ID" value="ECS7438467.1"/>
    <property type="molecule type" value="Genomic_DNA"/>
</dbReference>
<feature type="domain" description="Trimeric autotransporter adhesin YadA-like stalk" evidence="13">
    <location>
        <begin position="442"/>
        <end position="486"/>
    </location>
</feature>
<evidence type="ECO:0000256" key="3">
    <source>
        <dbReference type="ARBA" id="ARBA00005848"/>
    </source>
</evidence>
<dbReference type="CDD" id="cd12820">
    <property type="entry name" value="LbR_YadA-like"/>
    <property type="match status" value="1"/>
</dbReference>
<feature type="domain" description="Trimeric autotransporter adhesin YadA-like stalk" evidence="13">
    <location>
        <begin position="786"/>
        <end position="829"/>
    </location>
</feature>
<dbReference type="GO" id="GO:0009279">
    <property type="term" value="C:cell outer membrane"/>
    <property type="evidence" value="ECO:0007669"/>
    <property type="project" value="UniProtKB-SubCell"/>
</dbReference>
<feature type="domain" description="Trimeric autotransporter adhesin YadA-like stalk" evidence="13">
    <location>
        <begin position="857"/>
        <end position="898"/>
    </location>
</feature>
<dbReference type="InterPro" id="IPR005594">
    <property type="entry name" value="YadA_C"/>
</dbReference>
<feature type="domain" description="Trimeric autotransporter adhesin YadA-like head" evidence="12">
    <location>
        <begin position="146"/>
        <end position="172"/>
    </location>
</feature>
<feature type="domain" description="Trimeric autotransporter adhesin YadA-like head" evidence="12">
    <location>
        <begin position="119"/>
        <end position="144"/>
    </location>
</feature>
<dbReference type="GO" id="GO:0009986">
    <property type="term" value="C:cell surface"/>
    <property type="evidence" value="ECO:0007669"/>
    <property type="project" value="UniProtKB-SubCell"/>
</dbReference>
<keyword evidence="7" id="KW-0732">Signal</keyword>
<accession>A0A5H7NMW4</accession>
<feature type="domain" description="Trimeric autotransporter adhesin YadA-like stalk" evidence="13">
    <location>
        <begin position="695"/>
        <end position="739"/>
    </location>
</feature>
<evidence type="ECO:0000256" key="5">
    <source>
        <dbReference type="ARBA" id="ARBA00022452"/>
    </source>
</evidence>
<evidence type="ECO:0000313" key="15">
    <source>
        <dbReference type="EMBL" id="ECS7438467.1"/>
    </source>
</evidence>
<dbReference type="Gene3D" id="1.20.5.170">
    <property type="match status" value="8"/>
</dbReference>
<feature type="domain" description="Trimeric autotransporter adhesin YadA-like stalk" evidence="13">
    <location>
        <begin position="1151"/>
        <end position="1191"/>
    </location>
</feature>
<dbReference type="Gene3D" id="3.30.1300.30">
    <property type="entry name" value="GSPII I/J protein-like"/>
    <property type="match status" value="1"/>
</dbReference>
<evidence type="ECO:0000256" key="4">
    <source>
        <dbReference type="ARBA" id="ARBA00022448"/>
    </source>
</evidence>
<feature type="domain" description="Trimeric autotransporter adhesin YadA-like stalk" evidence="13">
    <location>
        <begin position="337"/>
        <end position="381"/>
    </location>
</feature>
<feature type="domain" description="Trimeric autotransporter adhesin YadA-like head" evidence="12">
    <location>
        <begin position="1242"/>
        <end position="1267"/>
    </location>
</feature>
<reference evidence="16" key="1">
    <citation type="submission" date="2018-07" db="EMBL/GenBank/DDBJ databases">
        <authorList>
            <consortium name="PulseNet: The National Subtyping Network for Foodborne Disease Surveillance"/>
            <person name="Tarr C.L."/>
            <person name="Trees E."/>
            <person name="Katz L.S."/>
            <person name="Carleton-Romer H.A."/>
            <person name="Stroika S."/>
            <person name="Kucerova Z."/>
            <person name="Roache K.F."/>
            <person name="Sabol A.L."/>
            <person name="Besser J."/>
            <person name="Gerner-Smidt P."/>
        </authorList>
    </citation>
    <scope>NUCLEOTIDE SEQUENCE</scope>
    <source>
        <strain evidence="16">2015AM-0391</strain>
        <strain evidence="15">2015AM-1184</strain>
    </source>
</reference>
<feature type="domain" description="Trimeric autotransporter adhesin YadA-like head" evidence="12">
    <location>
        <begin position="1090"/>
        <end position="1116"/>
    </location>
</feature>
<feature type="domain" description="Trimeric autotransporter adhesin YadA-like stalk" evidence="13">
    <location>
        <begin position="1272"/>
        <end position="1311"/>
    </location>
</feature>
<evidence type="ECO:0000259" key="11">
    <source>
        <dbReference type="Pfam" id="PF03895"/>
    </source>
</evidence>
<dbReference type="InterPro" id="IPR024973">
    <property type="entry name" value="ESPR"/>
</dbReference>
<comment type="caution">
    <text evidence="16">The sequence shown here is derived from an EMBL/GenBank/DDBJ whole genome shotgun (WGS) entry which is preliminary data.</text>
</comment>
<keyword evidence="10" id="KW-0998">Cell outer membrane</keyword>
<evidence type="ECO:0000256" key="10">
    <source>
        <dbReference type="ARBA" id="ARBA00023237"/>
    </source>
</evidence>
<comment type="subcellular location">
    <subcellularLocation>
        <location evidence="2">Cell outer membrane</location>
    </subcellularLocation>
    <subcellularLocation>
        <location evidence="1">Cell surface</location>
    </subcellularLocation>
</comment>
<feature type="domain" description="Trimeric autotransporter adhesin YadA-like head" evidence="12">
    <location>
        <begin position="174"/>
        <end position="200"/>
    </location>
</feature>
<feature type="domain" description="Trimeric autotransporter adhesin YadA-like head" evidence="12">
    <location>
        <begin position="943"/>
        <end position="969"/>
    </location>
</feature>
<evidence type="ECO:0000256" key="9">
    <source>
        <dbReference type="ARBA" id="ARBA00023136"/>
    </source>
</evidence>
<feature type="domain" description="ESPR" evidence="14">
    <location>
        <begin position="1"/>
        <end position="45"/>
    </location>
</feature>
<evidence type="ECO:0000256" key="2">
    <source>
        <dbReference type="ARBA" id="ARBA00004442"/>
    </source>
</evidence>
<dbReference type="InterPro" id="IPR011049">
    <property type="entry name" value="Serralysin-like_metalloprot_C"/>
</dbReference>
<feature type="domain" description="Trimeric autotransporter adhesin YadA-like head" evidence="12">
    <location>
        <begin position="1223"/>
        <end position="1240"/>
    </location>
</feature>
<evidence type="ECO:0000256" key="6">
    <source>
        <dbReference type="ARBA" id="ARBA00022692"/>
    </source>
</evidence>
<protein>
    <submittedName>
        <fullName evidence="16">Autotransporter adhesin SadA</fullName>
    </submittedName>
</protein>
<evidence type="ECO:0000259" key="14">
    <source>
        <dbReference type="Pfam" id="PF13018"/>
    </source>
</evidence>
<organism evidence="16">
    <name type="scientific">Salmonella enterica subsp. enterica serovar Cotham</name>
    <dbReference type="NCBI Taxonomy" id="2572724"/>
    <lineage>
        <taxon>Bacteria</taxon>
        <taxon>Pseudomonadati</taxon>
        <taxon>Pseudomonadota</taxon>
        <taxon>Gammaproteobacteria</taxon>
        <taxon>Enterobacterales</taxon>
        <taxon>Enterobacteriaceae</taxon>
        <taxon>Salmonella</taxon>
    </lineage>
</organism>
<name>A0A5H7NMW4_SALET</name>
<evidence type="ECO:0000256" key="7">
    <source>
        <dbReference type="ARBA" id="ARBA00022729"/>
    </source>
</evidence>
<dbReference type="Gene3D" id="6.10.250.2040">
    <property type="match status" value="1"/>
</dbReference>
<keyword evidence="6" id="KW-0812">Transmembrane</keyword>
<keyword evidence="4" id="KW-0813">Transport</keyword>
<dbReference type="Pfam" id="PF05662">
    <property type="entry name" value="YadA_stalk"/>
    <property type="match status" value="12"/>
</dbReference>
<feature type="domain" description="Trimeric autotransporter adhesin YadA-like head" evidence="12">
    <location>
        <begin position="202"/>
        <end position="227"/>
    </location>
</feature>
<dbReference type="Gene3D" id="2.150.10.10">
    <property type="entry name" value="Serralysin-like metalloprotease, C-terminal"/>
    <property type="match status" value="3"/>
</dbReference>
<dbReference type="EMBL" id="AAKOIS010000005">
    <property type="protein sequence ID" value="ECT9338076.1"/>
    <property type="molecule type" value="Genomic_DNA"/>
</dbReference>
<dbReference type="SUPFAM" id="SSF101967">
    <property type="entry name" value="Adhesin YadA, collagen-binding domain"/>
    <property type="match status" value="11"/>
</dbReference>
<dbReference type="Gene3D" id="4.10.80.270">
    <property type="match status" value="7"/>
</dbReference>
<dbReference type="InterPro" id="IPR008635">
    <property type="entry name" value="Coiled_stalk_dom"/>
</dbReference>
<proteinExistence type="inferred from homology"/>
<evidence type="ECO:0000313" key="16">
    <source>
        <dbReference type="EMBL" id="ECT9338076.1"/>
    </source>
</evidence>
<feature type="domain" description="Trimeric autotransporter adhesin YadA-like stalk" evidence="13">
    <location>
        <begin position="232"/>
        <end position="275"/>
    </location>
</feature>
<gene>
    <name evidence="16" type="primary">sadA</name>
    <name evidence="16" type="ORF">CG757_16020</name>
    <name evidence="15" type="ORF">CHU57_16735</name>
</gene>
<evidence type="ECO:0000256" key="1">
    <source>
        <dbReference type="ARBA" id="ARBA00004241"/>
    </source>
</evidence>
<evidence type="ECO:0000259" key="13">
    <source>
        <dbReference type="Pfam" id="PF05662"/>
    </source>
</evidence>
<feature type="domain" description="Trimeric autotransporter adhesin YadA-like C-terminal membrane anchor" evidence="11">
    <location>
        <begin position="1387"/>
        <end position="1447"/>
    </location>
</feature>
<feature type="domain" description="Trimeric autotransporter adhesin YadA-like head" evidence="12">
    <location>
        <begin position="924"/>
        <end position="941"/>
    </location>
</feature>
<feature type="domain" description="Trimeric autotransporter adhesin YadA-like stalk" evidence="13">
    <location>
        <begin position="1015"/>
        <end position="1053"/>
    </location>
</feature>
<feature type="domain" description="Trimeric autotransporter adhesin YadA-like stalk" evidence="13">
    <location>
        <begin position="533"/>
        <end position="577"/>
    </location>
</feature>
<feature type="domain" description="Trimeric autotransporter adhesin YadA-like stalk" evidence="13">
    <location>
        <begin position="624"/>
        <end position="667"/>
    </location>
</feature>
<comment type="similarity">
    <text evidence="3">Belongs to the autotransporter-2 (AT-2) (TC 1.B.40) family.</text>
</comment>
<keyword evidence="9" id="KW-0472">Membrane</keyword>
<dbReference type="Gene3D" id="1.20.5.2280">
    <property type="match status" value="1"/>
</dbReference>
<evidence type="ECO:0000259" key="12">
    <source>
        <dbReference type="Pfam" id="PF05658"/>
    </source>
</evidence>
<dbReference type="InterPro" id="IPR045584">
    <property type="entry name" value="Pilin-like"/>
</dbReference>
<dbReference type="InterPro" id="IPR008640">
    <property type="entry name" value="Adhesin_Head_dom"/>
</dbReference>
<keyword evidence="8" id="KW-0653">Protein transport</keyword>
<evidence type="ECO:0000256" key="8">
    <source>
        <dbReference type="ARBA" id="ARBA00022927"/>
    </source>
</evidence>